<protein>
    <recommendedName>
        <fullName evidence="1">ER-bound oxygenase mpaB/mpaB'/Rubber oxygenase catalytic domain-containing protein</fullName>
    </recommendedName>
</protein>
<dbReference type="InterPro" id="IPR046366">
    <property type="entry name" value="MPAB"/>
</dbReference>
<keyword evidence="3" id="KW-1185">Reference proteome</keyword>
<comment type="caution">
    <text evidence="2">The sequence shown here is derived from an EMBL/GenBank/DDBJ whole genome shotgun (WGS) entry which is preliminary data.</text>
</comment>
<evidence type="ECO:0000259" key="1">
    <source>
        <dbReference type="Pfam" id="PF09995"/>
    </source>
</evidence>
<dbReference type="PANTHER" id="PTHR36124:SF1">
    <property type="entry name" value="ER-BOUND OXYGENASE MPAB_MPAB'_RUBBER OXYGENASE CATALYTIC DOMAIN-CONTAINING PROTEIN"/>
    <property type="match status" value="1"/>
</dbReference>
<proteinExistence type="predicted"/>
<evidence type="ECO:0000313" key="2">
    <source>
        <dbReference type="EMBL" id="KAK7458697.1"/>
    </source>
</evidence>
<organism evidence="2 3">
    <name type="scientific">Marasmiellus scandens</name>
    <dbReference type="NCBI Taxonomy" id="2682957"/>
    <lineage>
        <taxon>Eukaryota</taxon>
        <taxon>Fungi</taxon>
        <taxon>Dikarya</taxon>
        <taxon>Basidiomycota</taxon>
        <taxon>Agaricomycotina</taxon>
        <taxon>Agaricomycetes</taxon>
        <taxon>Agaricomycetidae</taxon>
        <taxon>Agaricales</taxon>
        <taxon>Marasmiineae</taxon>
        <taxon>Omphalotaceae</taxon>
        <taxon>Marasmiellus</taxon>
    </lineage>
</organism>
<evidence type="ECO:0000313" key="3">
    <source>
        <dbReference type="Proteomes" id="UP001498398"/>
    </source>
</evidence>
<dbReference type="PANTHER" id="PTHR36124">
    <property type="match status" value="1"/>
</dbReference>
<sequence>MAKYEAGTLTPEDAQKILTSSLAYEMPSVLGYALSFALFKTYGIPSISKILKGTGELSSKDGISKRYTDTAILIATWVACPITGKTYKDEDEALISKSFFSNTGSEAEDDPRAMISLARVNWLHAKYPIRNEDYLYTLALFAFEPERWAKRYGWRELSLLECEAYYIYWREIGNRMGIKNIPDSAEDFKTWAEDYELRTMVPAESNHFVANYTLEELLHILPEQFGIKNFARRISITLLDDIVREAMMYPAQPPIMHFSVHNFLRSMGFVQRHLCLPRIWTDGPVEAKLPDFAKISSGCLSMKSTSTEKAGDVQLYRMHPRQFTQRPWYMPEPTSLLGYARARFAVWAGLYEEMPSRKLRSEGYRLEELGPLKYEHSGHEEVLKMAERLQGHPITGPWARN</sequence>
<dbReference type="InterPro" id="IPR018713">
    <property type="entry name" value="MPAB/Lcp_cat_dom"/>
</dbReference>
<dbReference type="Proteomes" id="UP001498398">
    <property type="component" value="Unassembled WGS sequence"/>
</dbReference>
<reference evidence="2 3" key="1">
    <citation type="submission" date="2024-01" db="EMBL/GenBank/DDBJ databases">
        <title>A draft genome for the cacao thread blight pathogen Marasmiellus scandens.</title>
        <authorList>
            <person name="Baruah I.K."/>
            <person name="Leung J."/>
            <person name="Bukari Y."/>
            <person name="Amoako-Attah I."/>
            <person name="Meinhardt L.W."/>
            <person name="Bailey B.A."/>
            <person name="Cohen S.P."/>
        </authorList>
    </citation>
    <scope>NUCLEOTIDE SEQUENCE [LARGE SCALE GENOMIC DNA]</scope>
    <source>
        <strain evidence="2 3">GH-19</strain>
    </source>
</reference>
<accession>A0ABR1JD40</accession>
<name>A0ABR1JD40_9AGAR</name>
<dbReference type="EMBL" id="JBANRG010000017">
    <property type="protein sequence ID" value="KAK7458697.1"/>
    <property type="molecule type" value="Genomic_DNA"/>
</dbReference>
<gene>
    <name evidence="2" type="ORF">VKT23_009696</name>
</gene>
<dbReference type="Pfam" id="PF09995">
    <property type="entry name" value="MPAB_Lcp_cat"/>
    <property type="match status" value="1"/>
</dbReference>
<feature type="domain" description="ER-bound oxygenase mpaB/mpaB'/Rubber oxygenase catalytic" evidence="1">
    <location>
        <begin position="128"/>
        <end position="252"/>
    </location>
</feature>